<protein>
    <submittedName>
        <fullName evidence="1">Uncharacterized protein</fullName>
    </submittedName>
</protein>
<name>X0T3P6_9ZZZZ</name>
<dbReference type="NCBIfam" id="TIGR03655">
    <property type="entry name" value="anti_R_Lar"/>
    <property type="match status" value="1"/>
</dbReference>
<organism evidence="1">
    <name type="scientific">marine sediment metagenome</name>
    <dbReference type="NCBI Taxonomy" id="412755"/>
    <lineage>
        <taxon>unclassified sequences</taxon>
        <taxon>metagenomes</taxon>
        <taxon>ecological metagenomes</taxon>
    </lineage>
</organism>
<sequence>MSNPGKCGSCGEFKNHLVQVSSHPEWHDDNYCEECLDKYKEENCFAKIKDQIEKDYPLEELSLFKPCPFCGTKTESHISVMTNATVLNQTTYRVICTQCNTDGPIYFTSEGAINKWNERS</sequence>
<dbReference type="Pfam" id="PF14354">
    <property type="entry name" value="Lar_restr_allev"/>
    <property type="match status" value="1"/>
</dbReference>
<reference evidence="1" key="1">
    <citation type="journal article" date="2014" name="Front. Microbiol.">
        <title>High frequency of phylogenetically diverse reductive dehalogenase-homologous genes in deep subseafloor sedimentary metagenomes.</title>
        <authorList>
            <person name="Kawai M."/>
            <person name="Futagami T."/>
            <person name="Toyoda A."/>
            <person name="Takaki Y."/>
            <person name="Nishi S."/>
            <person name="Hori S."/>
            <person name="Arai W."/>
            <person name="Tsubouchi T."/>
            <person name="Morono Y."/>
            <person name="Uchiyama I."/>
            <person name="Ito T."/>
            <person name="Fujiyama A."/>
            <person name="Inagaki F."/>
            <person name="Takami H."/>
        </authorList>
    </citation>
    <scope>NUCLEOTIDE SEQUENCE</scope>
    <source>
        <strain evidence="1">Expedition CK06-06</strain>
    </source>
</reference>
<gene>
    <name evidence="1" type="ORF">S01H1_09156</name>
</gene>
<evidence type="ECO:0000313" key="1">
    <source>
        <dbReference type="EMBL" id="GAF81946.1"/>
    </source>
</evidence>
<accession>X0T3P6</accession>
<proteinExistence type="predicted"/>
<dbReference type="InterPro" id="IPR019908">
    <property type="entry name" value="Toxin_RalR"/>
</dbReference>
<dbReference type="EMBL" id="BARS01004679">
    <property type="protein sequence ID" value="GAF81946.1"/>
    <property type="molecule type" value="Genomic_DNA"/>
</dbReference>
<comment type="caution">
    <text evidence="1">The sequence shown here is derived from an EMBL/GenBank/DDBJ whole genome shotgun (WGS) entry which is preliminary data.</text>
</comment>
<dbReference type="AlphaFoldDB" id="X0T3P6"/>